<keyword evidence="2" id="KW-1185">Reference proteome</keyword>
<evidence type="ECO:0000313" key="2">
    <source>
        <dbReference type="Proteomes" id="UP000821853"/>
    </source>
</evidence>
<accession>A0A9J6HB38</accession>
<evidence type="ECO:0000313" key="1">
    <source>
        <dbReference type="EMBL" id="KAH9383981.1"/>
    </source>
</evidence>
<proteinExistence type="predicted"/>
<gene>
    <name evidence="1" type="ORF">HPB48_025958</name>
</gene>
<dbReference type="AlphaFoldDB" id="A0A9J6HB38"/>
<dbReference type="InterPro" id="IPR032675">
    <property type="entry name" value="LRR_dom_sf"/>
</dbReference>
<dbReference type="Gene3D" id="3.80.10.10">
    <property type="entry name" value="Ribonuclease Inhibitor"/>
    <property type="match status" value="1"/>
</dbReference>
<reference evidence="1 2" key="1">
    <citation type="journal article" date="2020" name="Cell">
        <title>Large-Scale Comparative Analyses of Tick Genomes Elucidate Their Genetic Diversity and Vector Capacities.</title>
        <authorList>
            <consortium name="Tick Genome and Microbiome Consortium (TIGMIC)"/>
            <person name="Jia N."/>
            <person name="Wang J."/>
            <person name="Shi W."/>
            <person name="Du L."/>
            <person name="Sun Y."/>
            <person name="Zhan W."/>
            <person name="Jiang J.F."/>
            <person name="Wang Q."/>
            <person name="Zhang B."/>
            <person name="Ji P."/>
            <person name="Bell-Sakyi L."/>
            <person name="Cui X.M."/>
            <person name="Yuan T.T."/>
            <person name="Jiang B.G."/>
            <person name="Yang W.F."/>
            <person name="Lam T.T."/>
            <person name="Chang Q.C."/>
            <person name="Ding S.J."/>
            <person name="Wang X.J."/>
            <person name="Zhu J.G."/>
            <person name="Ruan X.D."/>
            <person name="Zhao L."/>
            <person name="Wei J.T."/>
            <person name="Ye R.Z."/>
            <person name="Que T.C."/>
            <person name="Du C.H."/>
            <person name="Zhou Y.H."/>
            <person name="Cheng J.X."/>
            <person name="Dai P.F."/>
            <person name="Guo W.B."/>
            <person name="Han X.H."/>
            <person name="Huang E.J."/>
            <person name="Li L.F."/>
            <person name="Wei W."/>
            <person name="Gao Y.C."/>
            <person name="Liu J.Z."/>
            <person name="Shao H.Z."/>
            <person name="Wang X."/>
            <person name="Wang C.C."/>
            <person name="Yang T.C."/>
            <person name="Huo Q.B."/>
            <person name="Li W."/>
            <person name="Chen H.Y."/>
            <person name="Chen S.E."/>
            <person name="Zhou L.G."/>
            <person name="Ni X.B."/>
            <person name="Tian J.H."/>
            <person name="Sheng Y."/>
            <person name="Liu T."/>
            <person name="Pan Y.S."/>
            <person name="Xia L.Y."/>
            <person name="Li J."/>
            <person name="Zhao F."/>
            <person name="Cao W.C."/>
        </authorList>
    </citation>
    <scope>NUCLEOTIDE SEQUENCE [LARGE SCALE GENOMIC DNA]</scope>
    <source>
        <strain evidence="1">HaeL-2018</strain>
    </source>
</reference>
<dbReference type="Proteomes" id="UP000821853">
    <property type="component" value="Unassembled WGS sequence"/>
</dbReference>
<protein>
    <submittedName>
        <fullName evidence="1">Uncharacterized protein</fullName>
    </submittedName>
</protein>
<dbReference type="SUPFAM" id="SSF52047">
    <property type="entry name" value="RNI-like"/>
    <property type="match status" value="1"/>
</dbReference>
<organism evidence="1 2">
    <name type="scientific">Haemaphysalis longicornis</name>
    <name type="common">Bush tick</name>
    <dbReference type="NCBI Taxonomy" id="44386"/>
    <lineage>
        <taxon>Eukaryota</taxon>
        <taxon>Metazoa</taxon>
        <taxon>Ecdysozoa</taxon>
        <taxon>Arthropoda</taxon>
        <taxon>Chelicerata</taxon>
        <taxon>Arachnida</taxon>
        <taxon>Acari</taxon>
        <taxon>Parasitiformes</taxon>
        <taxon>Ixodida</taxon>
        <taxon>Ixodoidea</taxon>
        <taxon>Ixodidae</taxon>
        <taxon>Haemaphysalinae</taxon>
        <taxon>Haemaphysalis</taxon>
    </lineage>
</organism>
<comment type="caution">
    <text evidence="1">The sequence shown here is derived from an EMBL/GenBank/DDBJ whole genome shotgun (WGS) entry which is preliminary data.</text>
</comment>
<name>A0A9J6HB38_HAELO</name>
<dbReference type="EMBL" id="JABSTR010001359">
    <property type="protein sequence ID" value="KAH9383981.1"/>
    <property type="molecule type" value="Genomic_DNA"/>
</dbReference>
<dbReference type="VEuPathDB" id="VectorBase:HLOH_052860"/>
<sequence length="315" mass="34333">METNDMTEAVAAFSYLVRSHNCISSIHLNNTNWDTRALKAAVALKGTVPCEVSHFRIQGPCQPELLMTMLEIIGILTNLRTLDIFNVAVGSDLASKLSKVIRGNKETLRTVTLVVPAIEQDGLIGIIHELALCPKIISLTLRCPMNTVASAIVANVIVTRENLKNMVCDDKAGSALSRYIAKKLKEGCSLTDLEITSSDEGTTELILDSITTNNNLKSITVHLQGSRLGTFPCSETLRNVLEKNTAISRMSFIGEKASSHDADIIAKGLRTNKTLAELRLHVQDFEGALHLCRALKYSGLELLNIGPVNAQQAQR</sequence>